<sequence length="177" mass="20101">MMQERDLRKTARSLQEAAGKPASTVAQGPKPVKAEPEAALAALIETRMVNAAWVLRRLPDREKGFLRMRGALWPETLAEPGTYPRAAMSAFEARRRVRISAAEIDQMQPTLDLLLLLPDITDRQIVFWAAWHQEGETGNRISWVKVRRSLGLTLSRWTLKRRYEASLMWLAALVALQ</sequence>
<evidence type="ECO:0000256" key="1">
    <source>
        <dbReference type="SAM" id="MobiDB-lite"/>
    </source>
</evidence>
<dbReference type="RefSeq" id="WP_194215105.1">
    <property type="nucleotide sequence ID" value="NZ_CP061205.1"/>
</dbReference>
<keyword evidence="3" id="KW-1185">Reference proteome</keyword>
<comment type="caution">
    <text evidence="2">The sequence shown here is derived from an EMBL/GenBank/DDBJ whole genome shotgun (WGS) entry which is preliminary data.</text>
</comment>
<name>A0ABV7D389_9PROT</name>
<feature type="region of interest" description="Disordered" evidence="1">
    <location>
        <begin position="1"/>
        <end position="32"/>
    </location>
</feature>
<evidence type="ECO:0000313" key="3">
    <source>
        <dbReference type="Proteomes" id="UP001595444"/>
    </source>
</evidence>
<protein>
    <submittedName>
        <fullName evidence="2">Uncharacterized protein</fullName>
    </submittedName>
</protein>
<accession>A0ABV7D389</accession>
<evidence type="ECO:0000313" key="2">
    <source>
        <dbReference type="EMBL" id="MFC3051631.1"/>
    </source>
</evidence>
<dbReference type="EMBL" id="JBHRSL010000004">
    <property type="protein sequence ID" value="MFC3051631.1"/>
    <property type="molecule type" value="Genomic_DNA"/>
</dbReference>
<gene>
    <name evidence="2" type="ORF">ACFOKA_06935</name>
</gene>
<dbReference type="Proteomes" id="UP001595444">
    <property type="component" value="Unassembled WGS sequence"/>
</dbReference>
<reference evidence="3" key="1">
    <citation type="journal article" date="2019" name="Int. J. Syst. Evol. Microbiol.">
        <title>The Global Catalogue of Microorganisms (GCM) 10K type strain sequencing project: providing services to taxonomists for standard genome sequencing and annotation.</title>
        <authorList>
            <consortium name="The Broad Institute Genomics Platform"/>
            <consortium name="The Broad Institute Genome Sequencing Center for Infectious Disease"/>
            <person name="Wu L."/>
            <person name="Ma J."/>
        </authorList>
    </citation>
    <scope>NUCLEOTIDE SEQUENCE [LARGE SCALE GENOMIC DNA]</scope>
    <source>
        <strain evidence="3">KCTC 62164</strain>
    </source>
</reference>
<organism evidence="2 3">
    <name type="scientific">Kordiimonas pumila</name>
    <dbReference type="NCBI Taxonomy" id="2161677"/>
    <lineage>
        <taxon>Bacteria</taxon>
        <taxon>Pseudomonadati</taxon>
        <taxon>Pseudomonadota</taxon>
        <taxon>Alphaproteobacteria</taxon>
        <taxon>Kordiimonadales</taxon>
        <taxon>Kordiimonadaceae</taxon>
        <taxon>Kordiimonas</taxon>
    </lineage>
</organism>
<proteinExistence type="predicted"/>